<feature type="compositionally biased region" description="Low complexity" evidence="2">
    <location>
        <begin position="84"/>
        <end position="104"/>
    </location>
</feature>
<evidence type="ECO:0000313" key="4">
    <source>
        <dbReference type="Proteomes" id="UP000001058"/>
    </source>
</evidence>
<dbReference type="OrthoDB" id="541853at2759"/>
<feature type="compositionally biased region" description="Low complexity" evidence="2">
    <location>
        <begin position="116"/>
        <end position="131"/>
    </location>
</feature>
<feature type="compositionally biased region" description="Polar residues" evidence="2">
    <location>
        <begin position="132"/>
        <end position="148"/>
    </location>
</feature>
<feature type="region of interest" description="Disordered" evidence="2">
    <location>
        <begin position="54"/>
        <end position="149"/>
    </location>
</feature>
<accession>D8U1Z0</accession>
<evidence type="ECO:0000256" key="2">
    <source>
        <dbReference type="SAM" id="MobiDB-lite"/>
    </source>
</evidence>
<dbReference type="InParanoid" id="D8U1Z0"/>
<evidence type="ECO:0000313" key="3">
    <source>
        <dbReference type="EMBL" id="EFJ46268.1"/>
    </source>
</evidence>
<organism evidence="4">
    <name type="scientific">Volvox carteri f. nagariensis</name>
    <dbReference type="NCBI Taxonomy" id="3068"/>
    <lineage>
        <taxon>Eukaryota</taxon>
        <taxon>Viridiplantae</taxon>
        <taxon>Chlorophyta</taxon>
        <taxon>core chlorophytes</taxon>
        <taxon>Chlorophyceae</taxon>
        <taxon>CS clade</taxon>
        <taxon>Chlamydomonadales</taxon>
        <taxon>Volvocaceae</taxon>
        <taxon>Volvox</taxon>
    </lineage>
</organism>
<dbReference type="KEGG" id="vcn:VOLCADRAFT_105629"/>
<dbReference type="RefSeq" id="XP_002952715.1">
    <property type="nucleotide sequence ID" value="XM_002952669.1"/>
</dbReference>
<sequence length="191" mass="20410">MGKLDPSQQDRWWKSRIEKEELQYGVKQQDEPETAKPPTKEVTFLNTLGQAQIRRAPSDHPHLTGAGVIVTCGRPQDPQRPLTAASGAPSAAAAGAPSPPSAAGRGPQDDEARSMASVAKSAAGKAGSVASQPRTTKGSQAGTESQSALAKRMDLLEEALAAERVKRLQAEEEMRQLMALQQQHRKGMKPI</sequence>
<dbReference type="EMBL" id="GL378352">
    <property type="protein sequence ID" value="EFJ46268.1"/>
    <property type="molecule type" value="Genomic_DNA"/>
</dbReference>
<dbReference type="Proteomes" id="UP000001058">
    <property type="component" value="Unassembled WGS sequence"/>
</dbReference>
<reference evidence="3 4" key="1">
    <citation type="journal article" date="2010" name="Science">
        <title>Genomic analysis of organismal complexity in the multicellular green alga Volvox carteri.</title>
        <authorList>
            <person name="Prochnik S.E."/>
            <person name="Umen J."/>
            <person name="Nedelcu A.M."/>
            <person name="Hallmann A."/>
            <person name="Miller S.M."/>
            <person name="Nishii I."/>
            <person name="Ferris P."/>
            <person name="Kuo A."/>
            <person name="Mitros T."/>
            <person name="Fritz-Laylin L.K."/>
            <person name="Hellsten U."/>
            <person name="Chapman J."/>
            <person name="Simakov O."/>
            <person name="Rensing S.A."/>
            <person name="Terry A."/>
            <person name="Pangilinan J."/>
            <person name="Kapitonov V."/>
            <person name="Jurka J."/>
            <person name="Salamov A."/>
            <person name="Shapiro H."/>
            <person name="Schmutz J."/>
            <person name="Grimwood J."/>
            <person name="Lindquist E."/>
            <person name="Lucas S."/>
            <person name="Grigoriev I.V."/>
            <person name="Schmitt R."/>
            <person name="Kirk D."/>
            <person name="Rokhsar D.S."/>
        </authorList>
    </citation>
    <scope>NUCLEOTIDE SEQUENCE [LARGE SCALE GENOMIC DNA]</scope>
    <source>
        <strain evidence="4">f. Nagariensis / Eve</strain>
    </source>
</reference>
<gene>
    <name evidence="3" type="ORF">VOLCADRAFT_105629</name>
</gene>
<name>D8U1Z0_VOLCA</name>
<feature type="coiled-coil region" evidence="1">
    <location>
        <begin position="153"/>
        <end position="180"/>
    </location>
</feature>
<protein>
    <submittedName>
        <fullName evidence="3">Uncharacterized protein</fullName>
    </submittedName>
</protein>
<keyword evidence="4" id="KW-1185">Reference proteome</keyword>
<keyword evidence="1" id="KW-0175">Coiled coil</keyword>
<dbReference type="GeneID" id="9627298"/>
<proteinExistence type="predicted"/>
<evidence type="ECO:0000256" key="1">
    <source>
        <dbReference type="SAM" id="Coils"/>
    </source>
</evidence>
<dbReference type="AlphaFoldDB" id="D8U1Z0"/>